<proteinExistence type="predicted"/>
<name>A0ABR4B471_9LECA</name>
<evidence type="ECO:0000313" key="4">
    <source>
        <dbReference type="EMBL" id="KAL2052395.1"/>
    </source>
</evidence>
<reference evidence="4 5" key="1">
    <citation type="submission" date="2024-09" db="EMBL/GenBank/DDBJ databases">
        <title>Rethinking Asexuality: The Enigmatic Case of Functional Sexual Genes in Lepraria (Stereocaulaceae).</title>
        <authorList>
            <person name="Doellman M."/>
            <person name="Sun Y."/>
            <person name="Barcenas-Pena A."/>
            <person name="Lumbsch H.T."/>
            <person name="Grewe F."/>
        </authorList>
    </citation>
    <scope>NUCLEOTIDE SEQUENCE [LARGE SCALE GENOMIC DNA]</scope>
    <source>
        <strain evidence="4 5">Grewe 0041</strain>
    </source>
</reference>
<dbReference type="Proteomes" id="UP001590951">
    <property type="component" value="Unassembled WGS sequence"/>
</dbReference>
<evidence type="ECO:0000313" key="5">
    <source>
        <dbReference type="Proteomes" id="UP001590951"/>
    </source>
</evidence>
<feature type="compositionally biased region" description="Polar residues" evidence="1">
    <location>
        <begin position="264"/>
        <end position="275"/>
    </location>
</feature>
<dbReference type="EMBL" id="JBHFEH010000027">
    <property type="protein sequence ID" value="KAL2052395.1"/>
    <property type="molecule type" value="Genomic_DNA"/>
</dbReference>
<feature type="region of interest" description="Disordered" evidence="1">
    <location>
        <begin position="264"/>
        <end position="406"/>
    </location>
</feature>
<keyword evidence="2" id="KW-1133">Transmembrane helix</keyword>
<keyword evidence="2" id="KW-0812">Transmembrane</keyword>
<feature type="transmembrane region" description="Helical" evidence="2">
    <location>
        <begin position="223"/>
        <end position="247"/>
    </location>
</feature>
<keyword evidence="2" id="KW-0472">Membrane</keyword>
<comment type="caution">
    <text evidence="4">The sequence shown here is derived from an EMBL/GenBank/DDBJ whole genome shotgun (WGS) entry which is preliminary data.</text>
</comment>
<feature type="chain" id="PRO_5046735008" evidence="3">
    <location>
        <begin position="27"/>
        <end position="406"/>
    </location>
</feature>
<evidence type="ECO:0000256" key="1">
    <source>
        <dbReference type="SAM" id="MobiDB-lite"/>
    </source>
</evidence>
<feature type="signal peptide" evidence="3">
    <location>
        <begin position="1"/>
        <end position="26"/>
    </location>
</feature>
<protein>
    <submittedName>
        <fullName evidence="4">Uncharacterized protein</fullName>
    </submittedName>
</protein>
<gene>
    <name evidence="4" type="ORF">ABVK25_007267</name>
</gene>
<evidence type="ECO:0000256" key="3">
    <source>
        <dbReference type="SAM" id="SignalP"/>
    </source>
</evidence>
<keyword evidence="3" id="KW-0732">Signal</keyword>
<organism evidence="4 5">
    <name type="scientific">Lepraria finkii</name>
    <dbReference type="NCBI Taxonomy" id="1340010"/>
    <lineage>
        <taxon>Eukaryota</taxon>
        <taxon>Fungi</taxon>
        <taxon>Dikarya</taxon>
        <taxon>Ascomycota</taxon>
        <taxon>Pezizomycotina</taxon>
        <taxon>Lecanoromycetes</taxon>
        <taxon>OSLEUM clade</taxon>
        <taxon>Lecanoromycetidae</taxon>
        <taxon>Lecanorales</taxon>
        <taxon>Lecanorineae</taxon>
        <taxon>Stereocaulaceae</taxon>
        <taxon>Lepraria</taxon>
    </lineage>
</organism>
<feature type="compositionally biased region" description="Low complexity" evidence="1">
    <location>
        <begin position="327"/>
        <end position="338"/>
    </location>
</feature>
<evidence type="ECO:0000256" key="2">
    <source>
        <dbReference type="SAM" id="Phobius"/>
    </source>
</evidence>
<accession>A0ABR4B471</accession>
<sequence>MGGPASQKPIRLLCLYILIRLGFVQGQCYLPGGNLAIDHQPCDPHAFTSLCCQNGWTCLDNGLCIVTDPTTDFVNLSVGSSARGACTNPQWNSTACGSFCLNDPVNANDGTVISCGNQNWCCQPNAAAGTCDCGTGDGTFSLQAGIAQTVIGVTGLAFTSTDAVPIGSASASSSASSTSSQSASIIISPPTITGTPSSSTAALASSASSTDSVTPTGITRSTAFIAGIAATSAVVGAVIVAILFLLFQRRRRQRVMKGDYIPRSISTANTNTHPPTSEDLLQDPEDYNRPFPTHTASTTPEPCVNRSRHSLGIAPDHDQGPPEQTSLLYPPALDPYAPRSRDPNELQESYPMQEASGATAPPSYRSNPRGSLSPRGNAYSTMPRLPQPRRSDVAETGQDWFSDQPR</sequence>
<keyword evidence="5" id="KW-1185">Reference proteome</keyword>